<gene>
    <name evidence="4" type="ORF">C479_05653</name>
</gene>
<dbReference type="GO" id="GO:0016020">
    <property type="term" value="C:membrane"/>
    <property type="evidence" value="ECO:0007669"/>
    <property type="project" value="InterPro"/>
</dbReference>
<dbReference type="SUPFAM" id="SSF56176">
    <property type="entry name" value="FAD-binding/transporter-associated domain-like"/>
    <property type="match status" value="1"/>
</dbReference>
<dbReference type="Gene3D" id="3.30.70.2520">
    <property type="match status" value="1"/>
</dbReference>
<protein>
    <submittedName>
        <fullName evidence="4">FAD-linked oxidoreductase</fullName>
    </submittedName>
</protein>
<dbReference type="InterPro" id="IPR016169">
    <property type="entry name" value="FAD-bd_PCMH_sub2"/>
</dbReference>
<evidence type="ECO:0000313" key="5">
    <source>
        <dbReference type="Proteomes" id="UP000011560"/>
    </source>
</evidence>
<dbReference type="RefSeq" id="WP_007699109.1">
    <property type="nucleotide sequence ID" value="NZ_AOIQ01000009.1"/>
</dbReference>
<sequence>MTERSRDANGDRVTDGAGIGHRSGPRECSEANRWRNWAGTRSCRPRHFYRPTTTDEIRHLVDRYAGERTIRVAGSGHSFSALVPTDDVLVSLDRFTGVTAVDYERRRATVRAGTTLGELAATLDVHGLAMTNLGDVDRQTVAGALATGTHGTGIDLGILSTQIVALELVTADGERRTLAVEDGDPFRAAQVSLGALGIITAVTLDLDPAYRLCERTWTAPLESVLDELESLREAHRHLEFFWFPHTGRVLVKTLDKTDEPLTNPLVPTAFGERAENVVWEAVCRLSSRFPRSSPGLARFTATTFSESETVGQSHEVFTTRRDVRFDESEYAVPARDGPAVVRALRDQVLASHPSIVFPIEFRYVAGDEIPLSPAYGRETAFVAVHAYHRKPARAYFEACESVFDAYDGRPHWGKRHSIAPDRLRARYPEWDTFEAIRRRFDPDGIFLNASLRDLFEPT</sequence>
<dbReference type="InterPro" id="IPR016171">
    <property type="entry name" value="Vanillyl_alc_oxidase_C-sub2"/>
</dbReference>
<dbReference type="AlphaFoldDB" id="M0BPM5"/>
<dbReference type="PIRSF" id="PIRSF000136">
    <property type="entry name" value="LGO_GLO"/>
    <property type="match status" value="1"/>
</dbReference>
<dbReference type="Gene3D" id="1.10.45.10">
    <property type="entry name" value="Vanillyl-alcohol Oxidase, Chain A, domain 4"/>
    <property type="match status" value="1"/>
</dbReference>
<dbReference type="PANTHER" id="PTHR43762:SF1">
    <property type="entry name" value="D-ARABINONO-1,4-LACTONE OXIDASE"/>
    <property type="match status" value="1"/>
</dbReference>
<dbReference type="Gene3D" id="3.30.465.10">
    <property type="match status" value="1"/>
</dbReference>
<dbReference type="InterPro" id="IPR007173">
    <property type="entry name" value="ALO_C"/>
</dbReference>
<dbReference type="PATRIC" id="fig|1227490.4.peg.1141"/>
<comment type="caution">
    <text evidence="4">The sequence shown here is derived from an EMBL/GenBank/DDBJ whole genome shotgun (WGS) entry which is preliminary data.</text>
</comment>
<evidence type="ECO:0000256" key="2">
    <source>
        <dbReference type="SAM" id="MobiDB-lite"/>
    </source>
</evidence>
<name>M0BPM5_9EURY</name>
<proteinExistence type="predicted"/>
<dbReference type="Pfam" id="PF01565">
    <property type="entry name" value="FAD_binding_4"/>
    <property type="match status" value="1"/>
</dbReference>
<dbReference type="EMBL" id="AOIQ01000009">
    <property type="protein sequence ID" value="ELZ12268.1"/>
    <property type="molecule type" value="Genomic_DNA"/>
</dbReference>
<dbReference type="InterPro" id="IPR010031">
    <property type="entry name" value="FAD_lactone_oxidase-like"/>
</dbReference>
<evidence type="ECO:0000313" key="4">
    <source>
        <dbReference type="EMBL" id="ELZ12268.1"/>
    </source>
</evidence>
<keyword evidence="1" id="KW-0560">Oxidoreductase</keyword>
<dbReference type="InterPro" id="IPR036318">
    <property type="entry name" value="FAD-bd_PCMH-like_sf"/>
</dbReference>
<dbReference type="GO" id="GO:0071949">
    <property type="term" value="F:FAD binding"/>
    <property type="evidence" value="ECO:0007669"/>
    <property type="project" value="InterPro"/>
</dbReference>
<evidence type="ECO:0000259" key="3">
    <source>
        <dbReference type="PROSITE" id="PS51387"/>
    </source>
</evidence>
<organism evidence="4 5">
    <name type="scientific">Halovivax asiaticus JCM 14624</name>
    <dbReference type="NCBI Taxonomy" id="1227490"/>
    <lineage>
        <taxon>Archaea</taxon>
        <taxon>Methanobacteriati</taxon>
        <taxon>Methanobacteriota</taxon>
        <taxon>Stenosarchaea group</taxon>
        <taxon>Halobacteria</taxon>
        <taxon>Halobacteriales</taxon>
        <taxon>Natrialbaceae</taxon>
        <taxon>Halovivax</taxon>
    </lineage>
</organism>
<feature type="compositionally biased region" description="Basic and acidic residues" evidence="2">
    <location>
        <begin position="1"/>
        <end position="14"/>
    </location>
</feature>
<reference evidence="4 5" key="1">
    <citation type="journal article" date="2014" name="PLoS Genet.">
        <title>Phylogenetically driven sequencing of extremely halophilic archaea reveals strategies for static and dynamic osmo-response.</title>
        <authorList>
            <person name="Becker E.A."/>
            <person name="Seitzer P.M."/>
            <person name="Tritt A."/>
            <person name="Larsen D."/>
            <person name="Krusor M."/>
            <person name="Yao A.I."/>
            <person name="Wu D."/>
            <person name="Madern D."/>
            <person name="Eisen J.A."/>
            <person name="Darling A.E."/>
            <person name="Facciotti M.T."/>
        </authorList>
    </citation>
    <scope>NUCLEOTIDE SEQUENCE [LARGE SCALE GENOMIC DNA]</scope>
    <source>
        <strain evidence="4 5">JCM 14624</strain>
    </source>
</reference>
<feature type="domain" description="FAD-binding PCMH-type" evidence="3">
    <location>
        <begin position="41"/>
        <end position="209"/>
    </location>
</feature>
<dbReference type="STRING" id="1227490.C479_05653"/>
<dbReference type="Pfam" id="PF04030">
    <property type="entry name" value="ALO"/>
    <property type="match status" value="1"/>
</dbReference>
<dbReference type="PROSITE" id="PS51387">
    <property type="entry name" value="FAD_PCMH"/>
    <property type="match status" value="1"/>
</dbReference>
<feature type="region of interest" description="Disordered" evidence="2">
    <location>
        <begin position="1"/>
        <end position="26"/>
    </location>
</feature>
<dbReference type="PANTHER" id="PTHR43762">
    <property type="entry name" value="L-GULONOLACTONE OXIDASE"/>
    <property type="match status" value="1"/>
</dbReference>
<dbReference type="InterPro" id="IPR006094">
    <property type="entry name" value="Oxid_FAD_bind_N"/>
</dbReference>
<dbReference type="InterPro" id="IPR016167">
    <property type="entry name" value="FAD-bd_PCMH_sub1"/>
</dbReference>
<dbReference type="InterPro" id="IPR016166">
    <property type="entry name" value="FAD-bd_PCMH"/>
</dbReference>
<dbReference type="Gene3D" id="3.30.43.10">
    <property type="entry name" value="Uridine Diphospho-n-acetylenolpyruvylglucosamine Reductase, domain 2"/>
    <property type="match status" value="1"/>
</dbReference>
<dbReference type="Proteomes" id="UP000011560">
    <property type="component" value="Unassembled WGS sequence"/>
</dbReference>
<keyword evidence="5" id="KW-1185">Reference proteome</keyword>
<evidence type="ECO:0000256" key="1">
    <source>
        <dbReference type="ARBA" id="ARBA00023002"/>
    </source>
</evidence>
<dbReference type="GO" id="GO:0003885">
    <property type="term" value="F:D-arabinono-1,4-lactone oxidase activity"/>
    <property type="evidence" value="ECO:0007669"/>
    <property type="project" value="InterPro"/>
</dbReference>
<dbReference type="NCBIfam" id="TIGR01679">
    <property type="entry name" value="bact_FAD_ox"/>
    <property type="match status" value="1"/>
</dbReference>
<dbReference type="OrthoDB" id="196777at2157"/>
<accession>M0BPM5</accession>